<evidence type="ECO:0000256" key="1">
    <source>
        <dbReference type="SAM" id="Phobius"/>
    </source>
</evidence>
<dbReference type="VEuPathDB" id="FungiDB:H257_09205"/>
<name>W4GCE4_APHAT</name>
<dbReference type="OrthoDB" id="125546at2759"/>
<feature type="transmembrane region" description="Helical" evidence="1">
    <location>
        <begin position="75"/>
        <end position="105"/>
    </location>
</feature>
<keyword evidence="1" id="KW-1133">Transmembrane helix</keyword>
<feature type="transmembrane region" description="Helical" evidence="1">
    <location>
        <begin position="12"/>
        <end position="30"/>
    </location>
</feature>
<evidence type="ECO:0000313" key="2">
    <source>
        <dbReference type="EMBL" id="ETV76739.1"/>
    </source>
</evidence>
<dbReference type="GeneID" id="20811201"/>
<dbReference type="STRING" id="112090.W4GCE4"/>
<keyword evidence="1" id="KW-0812">Transmembrane</keyword>
<dbReference type="AlphaFoldDB" id="W4GCE4"/>
<reference evidence="2" key="1">
    <citation type="submission" date="2013-12" db="EMBL/GenBank/DDBJ databases">
        <title>The Genome Sequence of Aphanomyces astaci APO3.</title>
        <authorList>
            <consortium name="The Broad Institute Genomics Platform"/>
            <person name="Russ C."/>
            <person name="Tyler B."/>
            <person name="van West P."/>
            <person name="Dieguez-Uribeondo J."/>
            <person name="Young S.K."/>
            <person name="Zeng Q."/>
            <person name="Gargeya S."/>
            <person name="Fitzgerald M."/>
            <person name="Abouelleil A."/>
            <person name="Alvarado L."/>
            <person name="Chapman S.B."/>
            <person name="Gainer-Dewar J."/>
            <person name="Goldberg J."/>
            <person name="Griggs A."/>
            <person name="Gujja S."/>
            <person name="Hansen M."/>
            <person name="Howarth C."/>
            <person name="Imamovic A."/>
            <person name="Ireland A."/>
            <person name="Larimer J."/>
            <person name="McCowan C."/>
            <person name="Murphy C."/>
            <person name="Pearson M."/>
            <person name="Poon T.W."/>
            <person name="Priest M."/>
            <person name="Roberts A."/>
            <person name="Saif S."/>
            <person name="Shea T."/>
            <person name="Sykes S."/>
            <person name="Wortman J."/>
            <person name="Nusbaum C."/>
            <person name="Birren B."/>
        </authorList>
    </citation>
    <scope>NUCLEOTIDE SEQUENCE [LARGE SCALE GENOMIC DNA]</scope>
    <source>
        <strain evidence="2">APO3</strain>
    </source>
</reference>
<dbReference type="GO" id="GO:0008233">
    <property type="term" value="F:peptidase activity"/>
    <property type="evidence" value="ECO:0007669"/>
    <property type="project" value="InterPro"/>
</dbReference>
<dbReference type="Pfam" id="PF13367">
    <property type="entry name" value="PrsW-protease"/>
    <property type="match status" value="1"/>
</dbReference>
<feature type="transmembrane region" description="Helical" evidence="1">
    <location>
        <begin position="140"/>
        <end position="161"/>
    </location>
</feature>
<gene>
    <name evidence="2" type="ORF">H257_09205</name>
</gene>
<feature type="transmembrane region" description="Helical" evidence="1">
    <location>
        <begin position="311"/>
        <end position="331"/>
    </location>
</feature>
<dbReference type="EMBL" id="KI913135">
    <property type="protein sequence ID" value="ETV76739.1"/>
    <property type="molecule type" value="Genomic_DNA"/>
</dbReference>
<dbReference type="RefSeq" id="XP_009833652.1">
    <property type="nucleotide sequence ID" value="XM_009835350.1"/>
</dbReference>
<accession>W4GCE4</accession>
<protein>
    <submittedName>
        <fullName evidence="2">Uncharacterized protein</fullName>
    </submittedName>
</protein>
<proteinExistence type="predicted"/>
<organism evidence="2">
    <name type="scientific">Aphanomyces astaci</name>
    <name type="common">Crayfish plague agent</name>
    <dbReference type="NCBI Taxonomy" id="112090"/>
    <lineage>
        <taxon>Eukaryota</taxon>
        <taxon>Sar</taxon>
        <taxon>Stramenopiles</taxon>
        <taxon>Oomycota</taxon>
        <taxon>Saprolegniomycetes</taxon>
        <taxon>Saprolegniales</taxon>
        <taxon>Verrucalvaceae</taxon>
        <taxon>Aphanomyces</taxon>
    </lineage>
</organism>
<dbReference type="InterPro" id="IPR026898">
    <property type="entry name" value="PrsW"/>
</dbReference>
<sequence length="356" mass="38342">MDTNSPRLSQFTRAALVGFLVVVPVILVLVASWSALLPLAMLYLPPSLFALAVATSHRRQNTHIRDIDTDALVRLFLGGFFPGVILAMLAETVLTVAGLGVFLALDHGDILGQIQQYRAQHPPPANATLNVGDVLSHIRIRHSLSVLLGMAFMAFVVAGAVEESIKTWLVLRGPCFIRPSTWSHGATSSTLSVNPPTDAAAATPPFHFVLSFAAVGCGFATIENVSYAFLTPTLALQIWAAAVRGLLATPLHMICATLTGMQLVLLPPTTSTSKLFSRRVGRAMLPGIVLHGAYDLQSFLFTFWLNDDDNIMSFGASALCLVVGGLYLNYLRGHIHWTDNYHPVGLVDDDSASMLV</sequence>
<keyword evidence="1" id="KW-0472">Membrane</keyword>